<feature type="region of interest" description="Disordered" evidence="1">
    <location>
        <begin position="508"/>
        <end position="535"/>
    </location>
</feature>
<name>A0A9W4IWD0_9EURO</name>
<dbReference type="InterPro" id="IPR045142">
    <property type="entry name" value="BCAS3-like"/>
</dbReference>
<feature type="compositionally biased region" description="Basic and acidic residues" evidence="1">
    <location>
        <begin position="69"/>
        <end position="80"/>
    </location>
</feature>
<dbReference type="GO" id="GO:0042594">
    <property type="term" value="P:response to starvation"/>
    <property type="evidence" value="ECO:0007669"/>
    <property type="project" value="TreeGrafter"/>
</dbReference>
<dbReference type="PANTHER" id="PTHR13268:SF0">
    <property type="entry name" value="BCAS3 MICROTUBULE ASSOCIATED CELL MIGRATION FACTOR"/>
    <property type="match status" value="1"/>
</dbReference>
<dbReference type="PANTHER" id="PTHR13268">
    <property type="entry name" value="BREAST CARCINOMA AMPLIFIED SEQUENCE 3"/>
    <property type="match status" value="1"/>
</dbReference>
<dbReference type="InterPro" id="IPR036322">
    <property type="entry name" value="WD40_repeat_dom_sf"/>
</dbReference>
<feature type="region of interest" description="Disordered" evidence="1">
    <location>
        <begin position="1"/>
        <end position="265"/>
    </location>
</feature>
<dbReference type="OrthoDB" id="3938623at2759"/>
<evidence type="ECO:0000313" key="2">
    <source>
        <dbReference type="EMBL" id="CAG8356286.1"/>
    </source>
</evidence>
<gene>
    <name evidence="2" type="ORF">PSALAMII_LOCUS3415</name>
</gene>
<protein>
    <submittedName>
        <fullName evidence="2">Uncharacterized protein</fullName>
    </submittedName>
</protein>
<proteinExistence type="predicted"/>
<feature type="compositionally biased region" description="Pro residues" evidence="1">
    <location>
        <begin position="643"/>
        <end position="652"/>
    </location>
</feature>
<sequence>MPPAAPDDLIRQHSRSLEDDSPFIPEQPRPIPEHEPSGKSKKKKGKKAKAAKAAAETPPDEYVPGDCFSDERAPLTRDYMDSIPAFSPPPAELSIPDHEPESKQTLGEPEPEPPREPTPEPASGHAPEYAPEPEPLPTPEPPIEHVNPPITSPALGALDSLDGPPGDDFTTRTDTWAQSVPYGKSPPTDLMDGDIPNASPLNFPTIQERGFSNPSSASPQTRTLPSSYGNGYGNGYRSSMQSRQQSVDRRKSHSYGSPMGNPHPLPHLPQAHFFGAPEIDILPNQNRPLTDGNYTFCSFDTLPNLSPKASRTGMNVLLVGTDGGVEILAIEDRRTRLVGQITGLNGRVIEAKLLTSHSSCDPFASSRPHVAVVVHGPQPPTEEDGRVSSTTSDANEVAPSMIRGPSHDKRGRDETKFYQTRVEVYSFRTGEHVSTLFASKPVPCLETLPGLPSFAPPAVGSLKLHTSGAYIVLASGISGELYVYRHALSSEAGTYQCLGKTWTGVQSQGTRRYSTSSSSTTEPEGTRSDSPRRASILERPILAVQGRWLAFAPPSSSHRGSIHGTVPSSLCHGKATGIDTRGPPAVPSVSCATDVGEGESFLDKMARGVAQELVKGARWMGDQGMQAWNNYWNAQQASGTSPRRPPPGPDPQPQGYGLFPPTHGQDTQGSPSEPDTVSIIDLGRFEDSSDIRNVLTHPVSTFQVPNGCSFLSLSPNGLMLFTASKKGDVQYVWDLMQLKYCRSTAFMADDQTGQNPNVRQIARYARLTTSSIVDVIWTAPTGDRLAVITRKGTVHVFDLPRSAFQWPPFRRGKPTATKAPHTDSVSEDLANEPTAGGSSLSAAMKLVGGKAQPFFSAVRGRVPSTGAAFPNMSGFALPSAASVKSGKVVAAGLSKSMGAATGTVNTLRHVGENRLHLSGLARDPASSRVTWICTKGLIFLGVVDGGFFKLYRLKRASVSGQKSRQPHSVVGGKESQIKLPANLQGPCGPAPMVTFDPDLAVHATLVLPSASSQPPTSRPLCQPLSQAEIETNTPYQPFHTDQRVGLSVFSPGSEGSAPNGPWVFGNEIPMTKVHLRSFNSSSDDHGDDEDENAAIHGNSLGAGGEIENLITLGNSTGNVEEVVITTRRKKRHSTPLKADDGFFEDDCEVLDFARDRV</sequence>
<comment type="caution">
    <text evidence="2">The sequence shown here is derived from an EMBL/GenBank/DDBJ whole genome shotgun (WGS) entry which is preliminary data.</text>
</comment>
<evidence type="ECO:0000256" key="1">
    <source>
        <dbReference type="SAM" id="MobiDB-lite"/>
    </source>
</evidence>
<feature type="compositionally biased region" description="Polar residues" evidence="1">
    <location>
        <begin position="664"/>
        <end position="675"/>
    </location>
</feature>
<keyword evidence="3" id="KW-1185">Reference proteome</keyword>
<dbReference type="GO" id="GO:0006914">
    <property type="term" value="P:autophagy"/>
    <property type="evidence" value="ECO:0007669"/>
    <property type="project" value="InterPro"/>
</dbReference>
<evidence type="ECO:0000313" key="3">
    <source>
        <dbReference type="Proteomes" id="UP001152649"/>
    </source>
</evidence>
<dbReference type="Proteomes" id="UP001152649">
    <property type="component" value="Unassembled WGS sequence"/>
</dbReference>
<reference evidence="2" key="1">
    <citation type="submission" date="2021-07" db="EMBL/GenBank/DDBJ databases">
        <authorList>
            <person name="Branca A.L. A."/>
        </authorList>
    </citation>
    <scope>NUCLEOTIDE SEQUENCE</scope>
</reference>
<dbReference type="Gene3D" id="2.130.10.10">
    <property type="entry name" value="YVTN repeat-like/Quinoprotein amine dehydrogenase"/>
    <property type="match status" value="1"/>
</dbReference>
<feature type="compositionally biased region" description="Basic and acidic residues" evidence="1">
    <location>
        <begin position="8"/>
        <end position="18"/>
    </location>
</feature>
<dbReference type="EMBL" id="CAJVPG010000122">
    <property type="protein sequence ID" value="CAG8356286.1"/>
    <property type="molecule type" value="Genomic_DNA"/>
</dbReference>
<dbReference type="InterPro" id="IPR015943">
    <property type="entry name" value="WD40/YVTN_repeat-like_dom_sf"/>
</dbReference>
<organism evidence="2 3">
    <name type="scientific">Penicillium salamii</name>
    <dbReference type="NCBI Taxonomy" id="1612424"/>
    <lineage>
        <taxon>Eukaryota</taxon>
        <taxon>Fungi</taxon>
        <taxon>Dikarya</taxon>
        <taxon>Ascomycota</taxon>
        <taxon>Pezizomycotina</taxon>
        <taxon>Eurotiomycetes</taxon>
        <taxon>Eurotiomycetidae</taxon>
        <taxon>Eurotiales</taxon>
        <taxon>Aspergillaceae</taxon>
        <taxon>Penicillium</taxon>
    </lineage>
</organism>
<feature type="compositionally biased region" description="Basic and acidic residues" evidence="1">
    <location>
        <begin position="524"/>
        <end position="535"/>
    </location>
</feature>
<feature type="compositionally biased region" description="Pro residues" evidence="1">
    <location>
        <begin position="130"/>
        <end position="141"/>
    </location>
</feature>
<feature type="region of interest" description="Disordered" evidence="1">
    <location>
        <begin position="377"/>
        <end position="413"/>
    </location>
</feature>
<accession>A0A9W4IWD0</accession>
<feature type="region of interest" description="Disordered" evidence="1">
    <location>
        <begin position="1077"/>
        <end position="1101"/>
    </location>
</feature>
<dbReference type="GO" id="GO:0005737">
    <property type="term" value="C:cytoplasm"/>
    <property type="evidence" value="ECO:0007669"/>
    <property type="project" value="TreeGrafter"/>
</dbReference>
<dbReference type="AlphaFoldDB" id="A0A9W4IWD0"/>
<feature type="compositionally biased region" description="Basic residues" evidence="1">
    <location>
        <begin position="39"/>
        <end position="50"/>
    </location>
</feature>
<feature type="compositionally biased region" description="Polar residues" evidence="1">
    <location>
        <begin position="199"/>
        <end position="225"/>
    </location>
</feature>
<feature type="region of interest" description="Disordered" evidence="1">
    <location>
        <begin position="808"/>
        <end position="835"/>
    </location>
</feature>
<dbReference type="SUPFAM" id="SSF50978">
    <property type="entry name" value="WD40 repeat-like"/>
    <property type="match status" value="1"/>
</dbReference>
<feature type="compositionally biased region" description="Low complexity" evidence="1">
    <location>
        <begin position="508"/>
        <end position="523"/>
    </location>
</feature>
<feature type="region of interest" description="Disordered" evidence="1">
    <location>
        <begin position="635"/>
        <end position="677"/>
    </location>
</feature>